<dbReference type="Pfam" id="PF13727">
    <property type="entry name" value="CoA_binding_3"/>
    <property type="match status" value="1"/>
</dbReference>
<dbReference type="GO" id="GO:0089702">
    <property type="term" value="F:undecaprenyl-phosphate glucose phosphotransferase activity"/>
    <property type="evidence" value="ECO:0007669"/>
    <property type="project" value="TreeGrafter"/>
</dbReference>
<dbReference type="Pfam" id="PF02397">
    <property type="entry name" value="Bac_transf"/>
    <property type="match status" value="1"/>
</dbReference>
<keyword evidence="3" id="KW-0808">Transferase</keyword>
<dbReference type="NCBIfam" id="TIGR03025">
    <property type="entry name" value="EPS_sugtrans"/>
    <property type="match status" value="1"/>
</dbReference>
<dbReference type="STRING" id="1802695.A3A13_00895"/>
<dbReference type="PANTHER" id="PTHR30576:SF21">
    <property type="entry name" value="UDP-GLUCOSE:UNDECAPRENYL-PHOSPHATE GLUCOSE-1-PHOSPHATE TRANSFERASE"/>
    <property type="match status" value="1"/>
</dbReference>
<dbReference type="GO" id="GO:0009242">
    <property type="term" value="P:colanic acid biosynthetic process"/>
    <property type="evidence" value="ECO:0007669"/>
    <property type="project" value="TreeGrafter"/>
</dbReference>
<feature type="transmembrane region" description="Helical" evidence="7">
    <location>
        <begin position="67"/>
        <end position="90"/>
    </location>
</feature>
<evidence type="ECO:0000313" key="10">
    <source>
        <dbReference type="Proteomes" id="UP000178911"/>
    </source>
</evidence>
<keyword evidence="4 7" id="KW-0812">Transmembrane</keyword>
<feature type="transmembrane region" description="Helical" evidence="7">
    <location>
        <begin position="102"/>
        <end position="120"/>
    </location>
</feature>
<dbReference type="InterPro" id="IPR017475">
    <property type="entry name" value="EPS_sugar_tfrase"/>
</dbReference>
<dbReference type="InterPro" id="IPR003362">
    <property type="entry name" value="Bact_transf"/>
</dbReference>
<keyword evidence="6 7" id="KW-0472">Membrane</keyword>
<feature type="transmembrane region" description="Helical" evidence="7">
    <location>
        <begin position="268"/>
        <end position="292"/>
    </location>
</feature>
<accession>A0A1F8GJM1</accession>
<dbReference type="EMBL" id="MGKJ01000010">
    <property type="protein sequence ID" value="OGN24619.1"/>
    <property type="molecule type" value="Genomic_DNA"/>
</dbReference>
<feature type="domain" description="Bacterial sugar transferase" evidence="8">
    <location>
        <begin position="266"/>
        <end position="448"/>
    </location>
</feature>
<name>A0A1F8GJM1_9BACT</name>
<evidence type="ECO:0000256" key="7">
    <source>
        <dbReference type="SAM" id="Phobius"/>
    </source>
</evidence>
<evidence type="ECO:0000256" key="2">
    <source>
        <dbReference type="ARBA" id="ARBA00006464"/>
    </source>
</evidence>
<organism evidence="9 10">
    <name type="scientific">Candidatus Yanofskybacteria bacterium RIFCSPLOWO2_01_FULL_43_22</name>
    <dbReference type="NCBI Taxonomy" id="1802695"/>
    <lineage>
        <taxon>Bacteria</taxon>
        <taxon>Candidatus Yanofskyibacteriota</taxon>
    </lineage>
</organism>
<evidence type="ECO:0000256" key="5">
    <source>
        <dbReference type="ARBA" id="ARBA00022989"/>
    </source>
</evidence>
<comment type="subcellular location">
    <subcellularLocation>
        <location evidence="1">Membrane</location>
        <topology evidence="1">Multi-pass membrane protein</topology>
    </subcellularLocation>
</comment>
<dbReference type="AlphaFoldDB" id="A0A1F8GJM1"/>
<protein>
    <recommendedName>
        <fullName evidence="8">Bacterial sugar transferase domain-containing protein</fullName>
    </recommendedName>
</protein>
<evidence type="ECO:0000256" key="4">
    <source>
        <dbReference type="ARBA" id="ARBA00022692"/>
    </source>
</evidence>
<feature type="transmembrane region" description="Helical" evidence="7">
    <location>
        <begin position="37"/>
        <end position="55"/>
    </location>
</feature>
<evidence type="ECO:0000256" key="1">
    <source>
        <dbReference type="ARBA" id="ARBA00004141"/>
    </source>
</evidence>
<dbReference type="Gene3D" id="3.40.50.720">
    <property type="entry name" value="NAD(P)-binding Rossmann-like Domain"/>
    <property type="match status" value="1"/>
</dbReference>
<keyword evidence="5 7" id="KW-1133">Transmembrane helix</keyword>
<dbReference type="GO" id="GO:0016020">
    <property type="term" value="C:membrane"/>
    <property type="evidence" value="ECO:0007669"/>
    <property type="project" value="UniProtKB-SubCell"/>
</dbReference>
<sequence length="453" mass="51722">MKKFLLFTSDLAILFCSLLLTLYLRYGQTFSEKLEFHLAPFSLIFVVWLIVFYIANLYEPATLRNNIHFYSSLLQAIMVSLVISIAFFYLIPVFSITPKTNLAIFAAIFTGLGFSVRFGFNRVFEKKFKKSALIVGLNQQTLELAGFIKENPQLGYELRCVVDLAPEKPAGAEDEFTKFGIIQGLHNLEKTINSEGIDAVVISPDAYQTPEIINIFYKSIGQKISFFNLASFYERLTGKVPLGAINQIWFLENLSEGKKRGYEIIKRVFDTFFAVIIGIVSLVLYPFIVLAVKTSSGPIFYKQKRVGQAGKVFEIIKFRTMRKNAEENTGAVWTTENDPRITKAGNFLRKTRLDELPQIWNILKGEMSFVGPRAERPEFHDTLQKNVPFYEERYLTKPGLTGWAQINFHYGSSIKDAAEKLKYDLYYIKNRSLLLDLGVILKTVRIALKQAGR</sequence>
<evidence type="ECO:0000259" key="8">
    <source>
        <dbReference type="Pfam" id="PF02397"/>
    </source>
</evidence>
<evidence type="ECO:0000313" key="9">
    <source>
        <dbReference type="EMBL" id="OGN24619.1"/>
    </source>
</evidence>
<dbReference type="Proteomes" id="UP000178911">
    <property type="component" value="Unassembled WGS sequence"/>
</dbReference>
<comment type="caution">
    <text evidence="9">The sequence shown here is derived from an EMBL/GenBank/DDBJ whole genome shotgun (WGS) entry which is preliminary data.</text>
</comment>
<evidence type="ECO:0000256" key="3">
    <source>
        <dbReference type="ARBA" id="ARBA00022679"/>
    </source>
</evidence>
<reference evidence="9 10" key="1">
    <citation type="journal article" date="2016" name="Nat. Commun.">
        <title>Thousands of microbial genomes shed light on interconnected biogeochemical processes in an aquifer system.</title>
        <authorList>
            <person name="Anantharaman K."/>
            <person name="Brown C.T."/>
            <person name="Hug L.A."/>
            <person name="Sharon I."/>
            <person name="Castelle C.J."/>
            <person name="Probst A.J."/>
            <person name="Thomas B.C."/>
            <person name="Singh A."/>
            <person name="Wilkins M.J."/>
            <person name="Karaoz U."/>
            <person name="Brodie E.L."/>
            <person name="Williams K.H."/>
            <person name="Hubbard S.S."/>
            <person name="Banfield J.F."/>
        </authorList>
    </citation>
    <scope>NUCLEOTIDE SEQUENCE [LARGE SCALE GENOMIC DNA]</scope>
</reference>
<proteinExistence type="inferred from homology"/>
<gene>
    <name evidence="9" type="ORF">A3A13_00895</name>
</gene>
<comment type="similarity">
    <text evidence="2">Belongs to the bacterial sugar transferase family.</text>
</comment>
<evidence type="ECO:0000256" key="6">
    <source>
        <dbReference type="ARBA" id="ARBA00023136"/>
    </source>
</evidence>
<dbReference type="PANTHER" id="PTHR30576">
    <property type="entry name" value="COLANIC BIOSYNTHESIS UDP-GLUCOSE LIPID CARRIER TRANSFERASE"/>
    <property type="match status" value="1"/>
</dbReference>